<dbReference type="EMBL" id="CP024646">
    <property type="protein sequence ID" value="AZV28038.1"/>
    <property type="molecule type" value="Genomic_DNA"/>
</dbReference>
<dbReference type="InterPro" id="IPR052512">
    <property type="entry name" value="4CMD/NDH-1_regulator"/>
</dbReference>
<evidence type="ECO:0000313" key="3">
    <source>
        <dbReference type="Proteomes" id="UP000282760"/>
    </source>
</evidence>
<dbReference type="Pfam" id="PF02627">
    <property type="entry name" value="CMD"/>
    <property type="match status" value="1"/>
</dbReference>
<dbReference type="InterPro" id="IPR029032">
    <property type="entry name" value="AhpD-like"/>
</dbReference>
<dbReference type="PANTHER" id="PTHR33570">
    <property type="entry name" value="4-CARBOXYMUCONOLACTONE DECARBOXYLASE FAMILY PROTEIN"/>
    <property type="match status" value="1"/>
</dbReference>
<protein>
    <submittedName>
        <fullName evidence="2">Carboxymuconolactone decarboxylase</fullName>
    </submittedName>
</protein>
<dbReference type="InterPro" id="IPR003779">
    <property type="entry name" value="CMD-like"/>
</dbReference>
<proteinExistence type="predicted"/>
<dbReference type="Proteomes" id="UP000282760">
    <property type="component" value="Chromosome"/>
</dbReference>
<dbReference type="SUPFAM" id="SSF69118">
    <property type="entry name" value="AhpD-like"/>
    <property type="match status" value="1"/>
</dbReference>
<accession>A0A3T0JX33</accession>
<dbReference type="PANTHER" id="PTHR33570:SF2">
    <property type="entry name" value="CARBOXYMUCONOLACTONE DECARBOXYLASE-LIKE DOMAIN-CONTAINING PROTEIN"/>
    <property type="match status" value="1"/>
</dbReference>
<evidence type="ECO:0000259" key="1">
    <source>
        <dbReference type="Pfam" id="PF02627"/>
    </source>
</evidence>
<gene>
    <name evidence="2" type="ORF">CT157_19160</name>
</gene>
<organism evidence="2 3">
    <name type="scientific">Pseudomonas syringae</name>
    <dbReference type="NCBI Taxonomy" id="317"/>
    <lineage>
        <taxon>Bacteria</taxon>
        <taxon>Pseudomonadati</taxon>
        <taxon>Pseudomonadota</taxon>
        <taxon>Gammaproteobacteria</taxon>
        <taxon>Pseudomonadales</taxon>
        <taxon>Pseudomonadaceae</taxon>
        <taxon>Pseudomonas</taxon>
    </lineage>
</organism>
<dbReference type="Gene3D" id="1.20.1290.10">
    <property type="entry name" value="AhpD-like"/>
    <property type="match status" value="1"/>
</dbReference>
<name>A0A3T0JX33_PSESX</name>
<reference evidence="2 3" key="1">
    <citation type="submission" date="2017-11" db="EMBL/GenBank/DDBJ databases">
        <title>Effect of PGPRs.</title>
        <authorList>
            <person name="Oliva R."/>
            <person name="Nong J."/>
            <person name="Roman V."/>
        </authorList>
    </citation>
    <scope>NUCLEOTIDE SEQUENCE [LARGE SCALE GENOMIC DNA]</scope>
    <source>
        <strain evidence="2">Inb918</strain>
    </source>
</reference>
<dbReference type="AlphaFoldDB" id="A0A3T0JX33"/>
<dbReference type="GO" id="GO:0051920">
    <property type="term" value="F:peroxiredoxin activity"/>
    <property type="evidence" value="ECO:0007669"/>
    <property type="project" value="InterPro"/>
</dbReference>
<evidence type="ECO:0000313" key="2">
    <source>
        <dbReference type="EMBL" id="AZV28038.1"/>
    </source>
</evidence>
<sequence length="218" mass="23062">MNRKPVSDPMATLYREGRHTFVELVPDGGARLDALFHTAPALGELAVGVVYGHLHSRPGLDPRLREAVSFAAIVASGMVGPPLSVHLKTGLASGLAPGEMTEVLLQASAFAGFPRAVSAAAELNHLFDEAGLVSPPPPTPREVSLKFCEAVREGRSPIPISAAVKRQLREADRLAVQACAAQAVIVECFKDSETAPRALLHLIVEPDAVVAVKLFKAQ</sequence>
<feature type="domain" description="Carboxymuconolactone decarboxylase-like" evidence="1">
    <location>
        <begin position="48"/>
        <end position="122"/>
    </location>
</feature>